<keyword evidence="2" id="KW-1185">Reference proteome</keyword>
<dbReference type="WBParaSite" id="maker-uti_cns_0007718-snap-gene-0.3-mRNA-1">
    <property type="protein sequence ID" value="maker-uti_cns_0007718-snap-gene-0.3-mRNA-1"/>
    <property type="gene ID" value="maker-uti_cns_0007718-snap-gene-0.3"/>
</dbReference>
<evidence type="ECO:0000313" key="3">
    <source>
        <dbReference type="WBParaSite" id="maker-uti_cns_0007718-snap-gene-0.3-mRNA-1"/>
    </source>
</evidence>
<dbReference type="AlphaFoldDB" id="A0A1I8HS21"/>
<feature type="domain" description="SBF1/SBF2" evidence="1">
    <location>
        <begin position="32"/>
        <end position="109"/>
    </location>
</feature>
<evidence type="ECO:0000313" key="2">
    <source>
        <dbReference type="Proteomes" id="UP000095280"/>
    </source>
</evidence>
<reference evidence="3 4" key="1">
    <citation type="submission" date="2016-11" db="UniProtKB">
        <authorList>
            <consortium name="WormBaseParasite"/>
        </authorList>
    </citation>
    <scope>IDENTIFICATION</scope>
</reference>
<proteinExistence type="predicted"/>
<dbReference type="InterPro" id="IPR022096">
    <property type="entry name" value="SBF1/SBF2"/>
</dbReference>
<sequence>KLPGRVWFVKALEMYQQQQQSRGIGGGFADRLDESAFYAMAQSLAAALMECSLAEDWRSARALLDASFVFYTMPSNQFTSDRKTYLYNYLKDQGIWQSQRFWTAAFADALEAEQRSRWG</sequence>
<organism evidence="2 3">
    <name type="scientific">Macrostomum lignano</name>
    <dbReference type="NCBI Taxonomy" id="282301"/>
    <lineage>
        <taxon>Eukaryota</taxon>
        <taxon>Metazoa</taxon>
        <taxon>Spiralia</taxon>
        <taxon>Lophotrochozoa</taxon>
        <taxon>Platyhelminthes</taxon>
        <taxon>Rhabditophora</taxon>
        <taxon>Macrostomorpha</taxon>
        <taxon>Macrostomida</taxon>
        <taxon>Macrostomidae</taxon>
        <taxon>Macrostomum</taxon>
    </lineage>
</organism>
<evidence type="ECO:0000313" key="4">
    <source>
        <dbReference type="WBParaSite" id="maker-uti_cns_0008991-snap-gene-0.4-mRNA-1"/>
    </source>
</evidence>
<dbReference type="PANTHER" id="PTHR13663:SF2">
    <property type="entry name" value="SIMILAR TO RIKEN CDNA 6430548M08"/>
    <property type="match status" value="1"/>
</dbReference>
<dbReference type="Pfam" id="PF12335">
    <property type="entry name" value="SBF2"/>
    <property type="match status" value="1"/>
</dbReference>
<dbReference type="InterPro" id="IPR039872">
    <property type="entry name" value="KIAA0513"/>
</dbReference>
<dbReference type="PANTHER" id="PTHR13663">
    <property type="entry name" value="SIMILAR TO RIKEN CDNA 6430548M08"/>
    <property type="match status" value="1"/>
</dbReference>
<dbReference type="WBParaSite" id="maker-uti_cns_0008991-snap-gene-0.4-mRNA-1">
    <property type="protein sequence ID" value="maker-uti_cns_0008991-snap-gene-0.4-mRNA-1"/>
    <property type="gene ID" value="maker-uti_cns_0008991-snap-gene-0.4"/>
</dbReference>
<protein>
    <submittedName>
        <fullName evidence="3 4">SBF2 domain-containing protein</fullName>
    </submittedName>
</protein>
<accession>A0A1I8HS21</accession>
<dbReference type="Proteomes" id="UP000095280">
    <property type="component" value="Unplaced"/>
</dbReference>
<evidence type="ECO:0000259" key="1">
    <source>
        <dbReference type="Pfam" id="PF12335"/>
    </source>
</evidence>
<name>A0A1I8HS21_9PLAT</name>